<dbReference type="EMBL" id="MDDS01000036">
    <property type="protein sequence ID" value="ODP37126.1"/>
    <property type="molecule type" value="Genomic_DNA"/>
</dbReference>
<keyword evidence="2" id="KW-0808">Transferase</keyword>
<accession>A0A1E3LTP8</accession>
<protein>
    <submittedName>
        <fullName evidence="2">Nucleoside-diphosphate kinase</fullName>
    </submittedName>
</protein>
<keyword evidence="3" id="KW-1185">Reference proteome</keyword>
<organism evidence="2 3">
    <name type="scientific">Sphingomonas turrisvirgatae</name>
    <dbReference type="NCBI Taxonomy" id="1888892"/>
    <lineage>
        <taxon>Bacteria</taxon>
        <taxon>Pseudomonadati</taxon>
        <taxon>Pseudomonadota</taxon>
        <taxon>Alphaproteobacteria</taxon>
        <taxon>Sphingomonadales</taxon>
        <taxon>Sphingomonadaceae</taxon>
        <taxon>Sphingomonas</taxon>
    </lineage>
</organism>
<evidence type="ECO:0000259" key="1">
    <source>
        <dbReference type="Pfam" id="PF01272"/>
    </source>
</evidence>
<dbReference type="STRING" id="1888892.BFL28_18740"/>
<gene>
    <name evidence="2" type="ORF">BFL28_18740</name>
</gene>
<dbReference type="InterPro" id="IPR001437">
    <property type="entry name" value="Tscrpt_elong_fac_GreA/B_C"/>
</dbReference>
<dbReference type="PANTHER" id="PTHR30437:SF6">
    <property type="entry name" value="TRANSCRIPTION ELONGATION FACTOR GREB"/>
    <property type="match status" value="1"/>
</dbReference>
<feature type="domain" description="Transcription elongation factor GreA/GreB C-terminal" evidence="1">
    <location>
        <begin position="82"/>
        <end position="143"/>
    </location>
</feature>
<dbReference type="Gene3D" id="3.10.50.30">
    <property type="entry name" value="Transcription elongation factor, GreA/GreB, C-terminal domain"/>
    <property type="match status" value="1"/>
</dbReference>
<dbReference type="GO" id="GO:0003677">
    <property type="term" value="F:DNA binding"/>
    <property type="evidence" value="ECO:0007669"/>
    <property type="project" value="InterPro"/>
</dbReference>
<keyword evidence="2" id="KW-0418">Kinase</keyword>
<dbReference type="Proteomes" id="UP000094487">
    <property type="component" value="Unassembled WGS sequence"/>
</dbReference>
<dbReference type="Pfam" id="PF01272">
    <property type="entry name" value="GreA_GreB"/>
    <property type="match status" value="1"/>
</dbReference>
<dbReference type="GO" id="GO:0070063">
    <property type="term" value="F:RNA polymerase binding"/>
    <property type="evidence" value="ECO:0007669"/>
    <property type="project" value="InterPro"/>
</dbReference>
<dbReference type="RefSeq" id="WP_069321143.1">
    <property type="nucleotide sequence ID" value="NZ_MDDS01000036.1"/>
</dbReference>
<dbReference type="SUPFAM" id="SSF54534">
    <property type="entry name" value="FKBP-like"/>
    <property type="match status" value="1"/>
</dbReference>
<dbReference type="InterPro" id="IPR036953">
    <property type="entry name" value="GreA/GreB_C_sf"/>
</dbReference>
<dbReference type="OrthoDB" id="8537952at2"/>
<reference evidence="2 3" key="1">
    <citation type="submission" date="2016-08" db="EMBL/GenBank/DDBJ databases">
        <title>Draft genome of the agarase producing Sphingomonas sp. MCT13.</title>
        <authorList>
            <person name="D'Andrea M.M."/>
            <person name="Rossolini G.M."/>
            <person name="Thaller M.C."/>
        </authorList>
    </citation>
    <scope>NUCLEOTIDE SEQUENCE [LARGE SCALE GENOMIC DNA]</scope>
    <source>
        <strain evidence="2 3">MCT13</strain>
    </source>
</reference>
<dbReference type="AlphaFoldDB" id="A0A1E3LTP8"/>
<dbReference type="InterPro" id="IPR023459">
    <property type="entry name" value="Tscrpt_elong_fac_GreA/B_fam"/>
</dbReference>
<name>A0A1E3LTP8_9SPHN</name>
<comment type="caution">
    <text evidence="2">The sequence shown here is derived from an EMBL/GenBank/DDBJ whole genome shotgun (WGS) entry which is preliminary data.</text>
</comment>
<dbReference type="GO" id="GO:0006354">
    <property type="term" value="P:DNA-templated transcription elongation"/>
    <property type="evidence" value="ECO:0007669"/>
    <property type="project" value="TreeGrafter"/>
</dbReference>
<evidence type="ECO:0000313" key="2">
    <source>
        <dbReference type="EMBL" id="ODP37126.1"/>
    </source>
</evidence>
<dbReference type="GO" id="GO:0032784">
    <property type="term" value="P:regulation of DNA-templated transcription elongation"/>
    <property type="evidence" value="ECO:0007669"/>
    <property type="project" value="InterPro"/>
</dbReference>
<proteinExistence type="predicted"/>
<sequence length="154" mass="16861">MSVAFRRESDEDHKEPRFELPIPPGANLVTARGLALIGQRIAALEADLASAETDERREAVRRDLRYWHTRQTTAELAPVPGEDTVAFGSRVRFRLNGRERQIDIVGADEADPATDRIVFTAPLATALIGTEPGESVEFNGREDAIEVIATGAIP</sequence>
<evidence type="ECO:0000313" key="3">
    <source>
        <dbReference type="Proteomes" id="UP000094487"/>
    </source>
</evidence>
<dbReference type="GO" id="GO:0016301">
    <property type="term" value="F:kinase activity"/>
    <property type="evidence" value="ECO:0007669"/>
    <property type="project" value="UniProtKB-KW"/>
</dbReference>
<dbReference type="PANTHER" id="PTHR30437">
    <property type="entry name" value="TRANSCRIPTION ELONGATION FACTOR GREA"/>
    <property type="match status" value="1"/>
</dbReference>